<reference evidence="3 4" key="1">
    <citation type="submission" date="2020-08" db="EMBL/GenBank/DDBJ databases">
        <title>Genomic Encyclopedia of Type Strains, Phase IV (KMG-IV): sequencing the most valuable type-strain genomes for metagenomic binning, comparative biology and taxonomic classification.</title>
        <authorList>
            <person name="Goeker M."/>
        </authorList>
    </citation>
    <scope>NUCLEOTIDE SEQUENCE [LARGE SCALE GENOMIC DNA]</scope>
    <source>
        <strain evidence="3 4">DSM 23240</strain>
    </source>
</reference>
<dbReference type="SUPFAM" id="SSF56925">
    <property type="entry name" value="OMPA-like"/>
    <property type="match status" value="1"/>
</dbReference>
<feature type="chain" id="PRO_5032303064" evidence="2">
    <location>
        <begin position="22"/>
        <end position="276"/>
    </location>
</feature>
<dbReference type="PANTHER" id="PTHR36920">
    <property type="match status" value="1"/>
</dbReference>
<comment type="subcellular location">
    <subcellularLocation>
        <location evidence="1">Cell outer membrane</location>
    </subcellularLocation>
</comment>
<dbReference type="AlphaFoldDB" id="A0A840RSE3"/>
<dbReference type="Pfam" id="PF03922">
    <property type="entry name" value="OmpW"/>
    <property type="match status" value="1"/>
</dbReference>
<dbReference type="InterPro" id="IPR011250">
    <property type="entry name" value="OMP/PagP_B-barrel"/>
</dbReference>
<gene>
    <name evidence="3" type="ORF">HNR39_002557</name>
</gene>
<dbReference type="PANTHER" id="PTHR36920:SF1">
    <property type="entry name" value="OUTER MEMBRANE PROTEIN W"/>
    <property type="match status" value="1"/>
</dbReference>
<proteinExistence type="predicted"/>
<dbReference type="Proteomes" id="UP000571084">
    <property type="component" value="Unassembled WGS sequence"/>
</dbReference>
<keyword evidence="4" id="KW-1185">Reference proteome</keyword>
<dbReference type="EMBL" id="JACHHQ010000005">
    <property type="protein sequence ID" value="MBB5200715.1"/>
    <property type="molecule type" value="Genomic_DNA"/>
</dbReference>
<accession>A0A840RSE3</accession>
<comment type="caution">
    <text evidence="3">The sequence shown here is derived from an EMBL/GenBank/DDBJ whole genome shotgun (WGS) entry which is preliminary data.</text>
</comment>
<dbReference type="Gene3D" id="2.40.160.20">
    <property type="match status" value="1"/>
</dbReference>
<sequence length="276" mass="29154">MKISHCLAALSLGLVSSIAAAQKAGDTVVSVGGLYINNNKSSSTPLHTDLGVSLLTQSTLLPQHFDSPGTGLKVGNTTTALLTVTRFVTDHIAVTNVVGLPPTFKIYGKGTVNTPGPLGAGVPPVVLDKPSNNPVASVMQWSPTLLFQYYFRDPNATFRPYLGAGVSYNFFTHVKLNDNFNQDLKNTGGYLAFASTGSNATTVQAKATASFRPVLNAGLSINFTDNWSGNLGVSYLPLKTDSIITVKDKNGNTVLTSVAHLDIPAIATNFTLGYKF</sequence>
<dbReference type="GO" id="GO:0009279">
    <property type="term" value="C:cell outer membrane"/>
    <property type="evidence" value="ECO:0007669"/>
    <property type="project" value="UniProtKB-SubCell"/>
</dbReference>
<dbReference type="InterPro" id="IPR005618">
    <property type="entry name" value="OMPW"/>
</dbReference>
<evidence type="ECO:0000256" key="1">
    <source>
        <dbReference type="ARBA" id="ARBA00004442"/>
    </source>
</evidence>
<evidence type="ECO:0000313" key="3">
    <source>
        <dbReference type="EMBL" id="MBB5200715.1"/>
    </source>
</evidence>
<dbReference type="RefSeq" id="WP_168055818.1">
    <property type="nucleotide sequence ID" value="NZ_JAAOZT010000007.1"/>
</dbReference>
<protein>
    <submittedName>
        <fullName evidence="3">Outer membrane protein</fullName>
    </submittedName>
</protein>
<dbReference type="GO" id="GO:0055085">
    <property type="term" value="P:transmembrane transport"/>
    <property type="evidence" value="ECO:0007669"/>
    <property type="project" value="TreeGrafter"/>
</dbReference>
<evidence type="ECO:0000256" key="2">
    <source>
        <dbReference type="SAM" id="SignalP"/>
    </source>
</evidence>
<name>A0A840RSE3_9BURK</name>
<organism evidence="3 4">
    <name type="scientific">Glaciimonas immobilis</name>
    <dbReference type="NCBI Taxonomy" id="728004"/>
    <lineage>
        <taxon>Bacteria</taxon>
        <taxon>Pseudomonadati</taxon>
        <taxon>Pseudomonadota</taxon>
        <taxon>Betaproteobacteria</taxon>
        <taxon>Burkholderiales</taxon>
        <taxon>Oxalobacteraceae</taxon>
        <taxon>Glaciimonas</taxon>
    </lineage>
</organism>
<evidence type="ECO:0000313" key="4">
    <source>
        <dbReference type="Proteomes" id="UP000571084"/>
    </source>
</evidence>
<keyword evidence="2" id="KW-0732">Signal</keyword>
<feature type="signal peptide" evidence="2">
    <location>
        <begin position="1"/>
        <end position="21"/>
    </location>
</feature>